<accession>A0A2C9CIJ1</accession>
<dbReference type="AlphaFoldDB" id="A0A2C9CIJ1"/>
<keyword evidence="2" id="KW-1185">Reference proteome</keyword>
<protein>
    <submittedName>
        <fullName evidence="1">Uncharacterized protein</fullName>
    </submittedName>
</protein>
<evidence type="ECO:0000313" key="2">
    <source>
        <dbReference type="Proteomes" id="UP000221734"/>
    </source>
</evidence>
<dbReference type="Proteomes" id="UP000221734">
    <property type="component" value="Chromosome Kuenenia_stuttgartiensis_MBR1"/>
</dbReference>
<evidence type="ECO:0000313" key="1">
    <source>
        <dbReference type="EMBL" id="SOH05719.1"/>
    </source>
</evidence>
<sequence>MAAREMCPFITTPPSNDCYCINADSLKIPSFLEYCTNNFQRCNFYITHLKKTHVSPAR</sequence>
<dbReference type="EMBL" id="LT934425">
    <property type="protein sequence ID" value="SOH05719.1"/>
    <property type="molecule type" value="Genomic_DNA"/>
</dbReference>
<organism evidence="1 2">
    <name type="scientific">Kuenenia stuttgartiensis</name>
    <dbReference type="NCBI Taxonomy" id="174633"/>
    <lineage>
        <taxon>Bacteria</taxon>
        <taxon>Pseudomonadati</taxon>
        <taxon>Planctomycetota</taxon>
        <taxon>Candidatus Brocadiia</taxon>
        <taxon>Candidatus Brocadiales</taxon>
        <taxon>Candidatus Brocadiaceae</taxon>
        <taxon>Candidatus Kuenenia</taxon>
    </lineage>
</organism>
<proteinExistence type="predicted"/>
<gene>
    <name evidence="1" type="ORF">KSMBR1_3242</name>
</gene>
<dbReference type="KEGG" id="kst:KSMBR1_3242"/>
<name>A0A2C9CIJ1_KUEST</name>
<reference evidence="2" key="1">
    <citation type="submission" date="2017-10" db="EMBL/GenBank/DDBJ databases">
        <authorList>
            <person name="Frank J."/>
        </authorList>
    </citation>
    <scope>NUCLEOTIDE SEQUENCE [LARGE SCALE GENOMIC DNA]</scope>
</reference>